<dbReference type="Gene3D" id="3.40.50.300">
    <property type="entry name" value="P-loop containing nucleotide triphosphate hydrolases"/>
    <property type="match status" value="1"/>
</dbReference>
<gene>
    <name evidence="8" type="ORF">J3R30DRAFT_3695761</name>
</gene>
<dbReference type="InterPro" id="IPR027417">
    <property type="entry name" value="P-loop_NTPase"/>
</dbReference>
<feature type="region of interest" description="Disordered" evidence="6">
    <location>
        <begin position="1088"/>
        <end position="1111"/>
    </location>
</feature>
<feature type="compositionally biased region" description="Polar residues" evidence="6">
    <location>
        <begin position="1102"/>
        <end position="1111"/>
    </location>
</feature>
<dbReference type="OrthoDB" id="39734at2759"/>
<keyword evidence="3" id="KW-0472">Membrane</keyword>
<protein>
    <recommendedName>
        <fullName evidence="7">AAA+ ATPase domain-containing protein</fullName>
    </recommendedName>
</protein>
<keyword evidence="5" id="KW-0496">Mitochondrion</keyword>
<feature type="region of interest" description="Disordered" evidence="6">
    <location>
        <begin position="392"/>
        <end position="420"/>
    </location>
</feature>
<keyword evidence="9" id="KW-1185">Reference proteome</keyword>
<proteinExistence type="predicted"/>
<feature type="domain" description="AAA+ ATPase" evidence="7">
    <location>
        <begin position="761"/>
        <end position="901"/>
    </location>
</feature>
<evidence type="ECO:0000256" key="1">
    <source>
        <dbReference type="ARBA" id="ARBA00004572"/>
    </source>
</evidence>
<reference evidence="8" key="1">
    <citation type="submission" date="2022-08" db="EMBL/GenBank/DDBJ databases">
        <title>A Global Phylogenomic Analysis of the Shiitake Genus Lentinula.</title>
        <authorList>
            <consortium name="DOE Joint Genome Institute"/>
            <person name="Sierra-Patev S."/>
            <person name="Min B."/>
            <person name="Naranjo-Ortiz M."/>
            <person name="Looney B."/>
            <person name="Konkel Z."/>
            <person name="Slot J.C."/>
            <person name="Sakamoto Y."/>
            <person name="Steenwyk J.L."/>
            <person name="Rokas A."/>
            <person name="Carro J."/>
            <person name="Camarero S."/>
            <person name="Ferreira P."/>
            <person name="Molpeceres G."/>
            <person name="Ruiz-Duenas F.J."/>
            <person name="Serrano A."/>
            <person name="Henrissat B."/>
            <person name="Drula E."/>
            <person name="Hughes K.W."/>
            <person name="Mata J.L."/>
            <person name="Ishikawa N.K."/>
            <person name="Vargas-Isla R."/>
            <person name="Ushijima S."/>
            <person name="Smith C.A."/>
            <person name="Ahrendt S."/>
            <person name="Andreopoulos W."/>
            <person name="He G."/>
            <person name="Labutti K."/>
            <person name="Lipzen A."/>
            <person name="Ng V."/>
            <person name="Riley R."/>
            <person name="Sandor L."/>
            <person name="Barry K."/>
            <person name="Martinez A.T."/>
            <person name="Xiao Y."/>
            <person name="Gibbons J.G."/>
            <person name="Terashima K."/>
            <person name="Grigoriev I.V."/>
            <person name="Hibbett D.S."/>
        </authorList>
    </citation>
    <scope>NUCLEOTIDE SEQUENCE</scope>
    <source>
        <strain evidence="8">JLM2183</strain>
    </source>
</reference>
<dbReference type="GO" id="GO:0005524">
    <property type="term" value="F:ATP binding"/>
    <property type="evidence" value="ECO:0007669"/>
    <property type="project" value="UniProtKB-KW"/>
</dbReference>
<dbReference type="InterPro" id="IPR003960">
    <property type="entry name" value="ATPase_AAA_CS"/>
</dbReference>
<name>A0A9W9ATA5_9AGAR</name>
<feature type="compositionally biased region" description="Polar residues" evidence="6">
    <location>
        <begin position="234"/>
        <end position="247"/>
    </location>
</feature>
<dbReference type="GO" id="GO:0016887">
    <property type="term" value="F:ATP hydrolysis activity"/>
    <property type="evidence" value="ECO:0007669"/>
    <property type="project" value="InterPro"/>
</dbReference>
<evidence type="ECO:0000256" key="6">
    <source>
        <dbReference type="SAM" id="MobiDB-lite"/>
    </source>
</evidence>
<sequence length="1111" mass="122320">MRSQSILRRSRGLLRIKSSVSSHNSLPPRLPRKPSTKRLLPSSQGKRLVSTENSPLETSASPSPGAPPEEPSEDAEASSASSLDDPDKSKGKRRVVSSSLKEQDTIELPQGLRILWNPDELPVEPLNPGSVPPPQIMEEVLHNLLVTLHPQTQHRAAYPPPLAQPEEPTLALYCPIEGGDYIIDSTVMELARKTGSEVLVLDAVQLAAGEWGYFGSAANSLKLPRNPLHFASHGPSTSSAKSNNAMSSYPDEFDDDEPESTPPRQMMFTVVAPLRRGSSTTVIKSKRPAPPSKVKVFFDSLVNLPSESPGKPRLIYIRDFSTLASTSSAWYPYLRDAVSQRRKGPMQRSTSPVPNPITIIFGMSPPLFSPSERPMHPSGGVLSLLMNRSASPMFSASNSKPEKHDWSESPAAEQAREKRLQQRLKGWERGENVVMDEHSKYSEDSSGGRRRSDVIVLEGNIPSLPGFSMPMQSGPAAAGEDAEGPSFYRTSVLVPSARSTSDERDYRILRRREINELTMRMAIGQVGGKLSEESVSFKRGFFTLASTNPEGDSEKTATVLVPTSTPDSHLVNETPPNRSTFQFLEQDSSHYTSKRIWDDSKMWEAWGGQLEPWSTVKDIAHRAIGGVVASRKATERPTLDHTDVSWSDVHYAWGAVHGALEYRKSWLKDSVPVVRKPDHEPGTEQTTKAEYDEVIESVKNDPEIDPHEQRLLSSIVDAATMTTSFSQVHLPAHTIDSIRSIVSLPLLHPGAFQTGILKQHGMTGCLLFGPPGTGKTLVVRALAKEAGCRMMVISPSDVMDMYVGEGEKLVHAVFSLARKIAPCVIFLDEIDALFSARMSMRESGSSFAHRGIITEFMQEMDGLKTSRDDNVIVIGATNRPFDLDDAVLRRLPRRLLVDLPGVEERQEILKILLRDEILGDDLDISVLAKQTESFSGSDLKHLCVSAALDAVKEDIKLPWQVSSSPDTSETQADINVESAVVPATSETTAEVEPEEVKTFPAFDEAQQADDDKPTSKPLEPTPHLRTLARRHFDKALKEITPSSSESLGSLADLRKWNEEFGEGRKDRKRKSIWGRGRFGFTDKESFSVEEGRVVPATPTIAVPSSDTSSRV</sequence>
<dbReference type="Gene3D" id="1.10.8.60">
    <property type="match status" value="1"/>
</dbReference>
<keyword evidence="2" id="KW-0547">Nucleotide-binding</keyword>
<dbReference type="Proteomes" id="UP001150266">
    <property type="component" value="Unassembled WGS sequence"/>
</dbReference>
<comment type="subcellular location">
    <subcellularLocation>
        <location evidence="1">Mitochondrion outer membrane</location>
        <topology evidence="1">Single-pass membrane protein</topology>
    </subcellularLocation>
</comment>
<feature type="region of interest" description="Disordered" evidence="6">
    <location>
        <begin position="232"/>
        <end position="263"/>
    </location>
</feature>
<dbReference type="PANTHER" id="PTHR45644:SF56">
    <property type="entry name" value="AAA ATPASE, PUTATIVE (AFU_ORTHOLOGUE AFUA_2G12920)-RELATED"/>
    <property type="match status" value="1"/>
</dbReference>
<evidence type="ECO:0000313" key="9">
    <source>
        <dbReference type="Proteomes" id="UP001150266"/>
    </source>
</evidence>
<dbReference type="EMBL" id="JAOTPV010000002">
    <property type="protein sequence ID" value="KAJ4488114.1"/>
    <property type="molecule type" value="Genomic_DNA"/>
</dbReference>
<evidence type="ECO:0000256" key="3">
    <source>
        <dbReference type="ARBA" id="ARBA00022787"/>
    </source>
</evidence>
<evidence type="ECO:0000259" key="7">
    <source>
        <dbReference type="SMART" id="SM00382"/>
    </source>
</evidence>
<dbReference type="SMART" id="SM00382">
    <property type="entry name" value="AAA"/>
    <property type="match status" value="1"/>
</dbReference>
<dbReference type="InterPro" id="IPR051701">
    <property type="entry name" value="Mito_OM_Translocase_MSP1"/>
</dbReference>
<feature type="region of interest" description="Disordered" evidence="6">
    <location>
        <begin position="1"/>
        <end position="102"/>
    </location>
</feature>
<dbReference type="Pfam" id="PF00004">
    <property type="entry name" value="AAA"/>
    <property type="match status" value="1"/>
</dbReference>
<feature type="region of interest" description="Disordered" evidence="6">
    <location>
        <begin position="983"/>
        <end position="1021"/>
    </location>
</feature>
<keyword evidence="4" id="KW-0067">ATP-binding</keyword>
<feature type="compositionally biased region" description="Polar residues" evidence="6">
    <location>
        <begin position="41"/>
        <end position="58"/>
    </location>
</feature>
<comment type="caution">
    <text evidence="8">The sequence shown here is derived from an EMBL/GenBank/DDBJ whole genome shotgun (WGS) entry which is preliminary data.</text>
</comment>
<dbReference type="InterPro" id="IPR003959">
    <property type="entry name" value="ATPase_AAA_core"/>
</dbReference>
<accession>A0A9W9ATA5</accession>
<dbReference type="SUPFAM" id="SSF52540">
    <property type="entry name" value="P-loop containing nucleoside triphosphate hydrolases"/>
    <property type="match status" value="1"/>
</dbReference>
<evidence type="ECO:0000256" key="2">
    <source>
        <dbReference type="ARBA" id="ARBA00022741"/>
    </source>
</evidence>
<dbReference type="GO" id="GO:0005741">
    <property type="term" value="C:mitochondrial outer membrane"/>
    <property type="evidence" value="ECO:0007669"/>
    <property type="project" value="UniProtKB-SubCell"/>
</dbReference>
<evidence type="ECO:0000256" key="4">
    <source>
        <dbReference type="ARBA" id="ARBA00022840"/>
    </source>
</evidence>
<dbReference type="AlphaFoldDB" id="A0A9W9ATA5"/>
<dbReference type="InterPro" id="IPR041569">
    <property type="entry name" value="AAA_lid_3"/>
</dbReference>
<keyword evidence="3" id="KW-1000">Mitochondrion outer membrane</keyword>
<evidence type="ECO:0000313" key="8">
    <source>
        <dbReference type="EMBL" id="KAJ4488114.1"/>
    </source>
</evidence>
<dbReference type="Pfam" id="PF17862">
    <property type="entry name" value="AAA_lid_3"/>
    <property type="match status" value="1"/>
</dbReference>
<organism evidence="8 9">
    <name type="scientific">Lentinula aciculospora</name>
    <dbReference type="NCBI Taxonomy" id="153920"/>
    <lineage>
        <taxon>Eukaryota</taxon>
        <taxon>Fungi</taxon>
        <taxon>Dikarya</taxon>
        <taxon>Basidiomycota</taxon>
        <taxon>Agaricomycotina</taxon>
        <taxon>Agaricomycetes</taxon>
        <taxon>Agaricomycetidae</taxon>
        <taxon>Agaricales</taxon>
        <taxon>Marasmiineae</taxon>
        <taxon>Omphalotaceae</taxon>
        <taxon>Lentinula</taxon>
    </lineage>
</organism>
<evidence type="ECO:0000256" key="5">
    <source>
        <dbReference type="ARBA" id="ARBA00023128"/>
    </source>
</evidence>
<dbReference type="PROSITE" id="PS00674">
    <property type="entry name" value="AAA"/>
    <property type="match status" value="1"/>
</dbReference>
<dbReference type="PANTHER" id="PTHR45644">
    <property type="entry name" value="AAA ATPASE, PUTATIVE (AFU_ORTHOLOGUE AFUA_2G12920)-RELATED-RELATED"/>
    <property type="match status" value="1"/>
</dbReference>
<dbReference type="InterPro" id="IPR003593">
    <property type="entry name" value="AAA+_ATPase"/>
</dbReference>